<dbReference type="Proteomes" id="UP000324973">
    <property type="component" value="Unassembled WGS sequence"/>
</dbReference>
<evidence type="ECO:0000256" key="1">
    <source>
        <dbReference type="ARBA" id="ARBA00004141"/>
    </source>
</evidence>
<comment type="subcellular location">
    <subcellularLocation>
        <location evidence="1">Membrane</location>
        <topology evidence="1">Multi-pass membrane protein</topology>
    </subcellularLocation>
</comment>
<dbReference type="OrthoDB" id="871774at2"/>
<dbReference type="PANTHER" id="PTHR37422">
    <property type="entry name" value="TEICHURONIC ACID BIOSYNTHESIS PROTEIN TUAE"/>
    <property type="match status" value="1"/>
</dbReference>
<evidence type="ECO:0000256" key="3">
    <source>
        <dbReference type="ARBA" id="ARBA00022989"/>
    </source>
</evidence>
<feature type="transmembrane region" description="Helical" evidence="5">
    <location>
        <begin position="300"/>
        <end position="321"/>
    </location>
</feature>
<keyword evidence="2 5" id="KW-0812">Transmembrane</keyword>
<evidence type="ECO:0000256" key="5">
    <source>
        <dbReference type="SAM" id="Phobius"/>
    </source>
</evidence>
<feature type="domain" description="O-antigen ligase-related" evidence="6">
    <location>
        <begin position="187"/>
        <end position="307"/>
    </location>
</feature>
<dbReference type="PANTHER" id="PTHR37422:SF23">
    <property type="entry name" value="TEICHURONIC ACID BIOSYNTHESIS PROTEIN TUAE"/>
    <property type="match status" value="1"/>
</dbReference>
<feature type="transmembrane region" description="Helical" evidence="5">
    <location>
        <begin position="182"/>
        <end position="198"/>
    </location>
</feature>
<dbReference type="EMBL" id="VTFT01000002">
    <property type="protein sequence ID" value="TYT23596.1"/>
    <property type="molecule type" value="Genomic_DNA"/>
</dbReference>
<proteinExistence type="predicted"/>
<sequence>MMLFLLVWLALVLIRPQEYPALVDLGIPILPIAMLGALGAWALGSGRRPFRQPTYLLLVVFIVIGMFTMVVNGWAGGAISRFMHFLPALIALVLIAQAGHSPKNMLRMMWVIALCALVLTIHGIEQVKLGQGWTGMPTVQDGRIQYVGIFSDPNDLAMLFIIAIPMTLLMGGRGGAMGLRRLFWWSVAVALLYGVYLTDSRGSFLAVMAMAGVWLWLRRGLLVAGTLGAAGMAVLMALPTRMQELDAGESSAYGRIETWYDGIQMFLANPVFGVGVGNFTEHTFLTAHNSFVLVLAETGIVGYTVWLAMVGYCVLMPVMVLRLPAEMEDPEHQVAWAEERRMAMTLLISMVGFFACAFFLSRSYVILLYILLGLVTGWYGGAQERWAGLPAFSVQRDWFKWCVASLGSAIALWLVVKVLFVMAAS</sequence>
<dbReference type="InterPro" id="IPR007016">
    <property type="entry name" value="O-antigen_ligase-rel_domated"/>
</dbReference>
<feature type="transmembrane region" description="Helical" evidence="5">
    <location>
        <begin position="55"/>
        <end position="75"/>
    </location>
</feature>
<dbReference type="GO" id="GO:0016020">
    <property type="term" value="C:membrane"/>
    <property type="evidence" value="ECO:0007669"/>
    <property type="project" value="UniProtKB-SubCell"/>
</dbReference>
<feature type="transmembrane region" description="Helical" evidence="5">
    <location>
        <begin position="403"/>
        <end position="424"/>
    </location>
</feature>
<gene>
    <name evidence="7" type="ORF">FZO89_15225</name>
</gene>
<accession>A0A5D4XG00</accession>
<evidence type="ECO:0000256" key="2">
    <source>
        <dbReference type="ARBA" id="ARBA00022692"/>
    </source>
</evidence>
<evidence type="ECO:0000313" key="8">
    <source>
        <dbReference type="Proteomes" id="UP000324973"/>
    </source>
</evidence>
<keyword evidence="4 5" id="KW-0472">Membrane</keyword>
<feature type="transmembrane region" description="Helical" evidence="5">
    <location>
        <begin position="218"/>
        <end position="238"/>
    </location>
</feature>
<feature type="transmembrane region" description="Helical" evidence="5">
    <location>
        <begin position="106"/>
        <end position="124"/>
    </location>
</feature>
<feature type="transmembrane region" description="Helical" evidence="5">
    <location>
        <begin position="144"/>
        <end position="170"/>
    </location>
</feature>
<reference evidence="7 8" key="1">
    <citation type="submission" date="2019-08" db="EMBL/GenBank/DDBJ databases">
        <title>Luteimonas viscosus sp. nov., isolated from soil of a sunflower field.</title>
        <authorList>
            <person name="Jianli Z."/>
            <person name="Ying Z."/>
        </authorList>
    </citation>
    <scope>NUCLEOTIDE SEQUENCE [LARGE SCALE GENOMIC DNA]</scope>
    <source>
        <strain evidence="7 8">XBU10</strain>
    </source>
</reference>
<name>A0A5D4XG00_9GAMM</name>
<protein>
    <submittedName>
        <fullName evidence="7">O-antigen ligase family protein</fullName>
    </submittedName>
</protein>
<comment type="caution">
    <text evidence="7">The sequence shown here is derived from an EMBL/GenBank/DDBJ whole genome shotgun (WGS) entry which is preliminary data.</text>
</comment>
<feature type="transmembrane region" description="Helical" evidence="5">
    <location>
        <begin position="81"/>
        <end position="99"/>
    </location>
</feature>
<evidence type="ECO:0000256" key="4">
    <source>
        <dbReference type="ARBA" id="ARBA00023136"/>
    </source>
</evidence>
<keyword evidence="8" id="KW-1185">Reference proteome</keyword>
<feature type="transmembrane region" description="Helical" evidence="5">
    <location>
        <begin position="342"/>
        <end position="360"/>
    </location>
</feature>
<dbReference type="InterPro" id="IPR051533">
    <property type="entry name" value="WaaL-like"/>
</dbReference>
<evidence type="ECO:0000313" key="7">
    <source>
        <dbReference type="EMBL" id="TYT23596.1"/>
    </source>
</evidence>
<dbReference type="GO" id="GO:0016874">
    <property type="term" value="F:ligase activity"/>
    <property type="evidence" value="ECO:0007669"/>
    <property type="project" value="UniProtKB-KW"/>
</dbReference>
<dbReference type="AlphaFoldDB" id="A0A5D4XG00"/>
<keyword evidence="7" id="KW-0436">Ligase</keyword>
<organism evidence="7 8">
    <name type="scientific">Luteimonas viscosa</name>
    <dbReference type="NCBI Taxonomy" id="1132694"/>
    <lineage>
        <taxon>Bacteria</taxon>
        <taxon>Pseudomonadati</taxon>
        <taxon>Pseudomonadota</taxon>
        <taxon>Gammaproteobacteria</taxon>
        <taxon>Lysobacterales</taxon>
        <taxon>Lysobacteraceae</taxon>
        <taxon>Luteimonas</taxon>
    </lineage>
</organism>
<dbReference type="Pfam" id="PF04932">
    <property type="entry name" value="Wzy_C"/>
    <property type="match status" value="1"/>
</dbReference>
<keyword evidence="3 5" id="KW-1133">Transmembrane helix</keyword>
<evidence type="ECO:0000259" key="6">
    <source>
        <dbReference type="Pfam" id="PF04932"/>
    </source>
</evidence>
<feature type="transmembrane region" description="Helical" evidence="5">
    <location>
        <begin position="366"/>
        <end position="382"/>
    </location>
</feature>
<feature type="transmembrane region" description="Helical" evidence="5">
    <location>
        <begin position="26"/>
        <end position="43"/>
    </location>
</feature>